<dbReference type="STRING" id="1389489.O159_06070"/>
<evidence type="ECO:0000256" key="3">
    <source>
        <dbReference type="SAM" id="MobiDB-lite"/>
    </source>
</evidence>
<organism evidence="5 6">
    <name type="scientific">Leifsonia xyli subsp. cynodontis DSM 46306</name>
    <dbReference type="NCBI Taxonomy" id="1389489"/>
    <lineage>
        <taxon>Bacteria</taxon>
        <taxon>Bacillati</taxon>
        <taxon>Actinomycetota</taxon>
        <taxon>Actinomycetes</taxon>
        <taxon>Micrococcales</taxon>
        <taxon>Microbacteriaceae</taxon>
        <taxon>Leifsonia</taxon>
    </lineage>
</organism>
<dbReference type="EMBL" id="CP006734">
    <property type="protein sequence ID" value="AGW40794.1"/>
    <property type="molecule type" value="Genomic_DNA"/>
</dbReference>
<keyword evidence="6" id="KW-1185">Reference proteome</keyword>
<evidence type="ECO:0000256" key="1">
    <source>
        <dbReference type="ARBA" id="ARBA00022676"/>
    </source>
</evidence>
<dbReference type="InterPro" id="IPR028098">
    <property type="entry name" value="Glyco_trans_4-like_N"/>
</dbReference>
<evidence type="ECO:0000313" key="6">
    <source>
        <dbReference type="Proteomes" id="UP000016743"/>
    </source>
</evidence>
<dbReference type="KEGG" id="lxy:O159_06070"/>
<dbReference type="Proteomes" id="UP000016743">
    <property type="component" value="Chromosome"/>
</dbReference>
<reference evidence="5 6" key="1">
    <citation type="journal article" date="2013" name="Genome Announc.">
        <title>Complete Genome Sequence of Leifsonia xyli subsp. cynodontis Strain DSM46306, a Gram-Positive Bacterial Pathogen of Grasses.</title>
        <authorList>
            <person name="Monteiro-Vitorello C.B."/>
            <person name="Zerillo M.M."/>
            <person name="Van Sluys M.A."/>
            <person name="Camargo L.E."/>
            <person name="Kitajima J.P."/>
        </authorList>
    </citation>
    <scope>NUCLEOTIDE SEQUENCE [LARGE SCALE GENOMIC DNA]</scope>
    <source>
        <strain evidence="5 6">DSM 46306</strain>
    </source>
</reference>
<protein>
    <recommendedName>
        <fullName evidence="4">Glycosyltransferase subfamily 4-like N-terminal domain-containing protein</fullName>
    </recommendedName>
</protein>
<name>U3P5Q7_LEIXC</name>
<accession>U3P5Q7</accession>
<evidence type="ECO:0000313" key="5">
    <source>
        <dbReference type="EMBL" id="AGW40794.1"/>
    </source>
</evidence>
<dbReference type="PATRIC" id="fig|1389489.3.peg.589"/>
<dbReference type="HOGENOM" id="CLU_1007595_0_0_11"/>
<proteinExistence type="predicted"/>
<dbReference type="Pfam" id="PF13439">
    <property type="entry name" value="Glyco_transf_4"/>
    <property type="match status" value="1"/>
</dbReference>
<sequence>MTTQPIRVLHALDSMAGGGAQQVVLDLVAWSASAGIATAIVAADGPRRGDIPEGVEFLPAADGSFLAYTRTLFSACRRFRPTVLHAHQRREALASLLVGRALGIPVVEHAHTVLPDTRLKGLSFRTRRIFSVGPAVTRMLTCTFRVSADRIDTIGNLVPGAALAPAADRKPAPGAVIGIGRLEEQKDPLRFSDIVRSGVGRFEGVWYGDGPLRPDVLAHAARTGSPVRFAGRSTSIIAEMDRAAALLLTSRWEGTPSSSSRRSLAACSSSPSTRPG</sequence>
<dbReference type="Gene3D" id="3.40.50.2000">
    <property type="entry name" value="Glycogen Phosphorylase B"/>
    <property type="match status" value="2"/>
</dbReference>
<dbReference type="GO" id="GO:0016757">
    <property type="term" value="F:glycosyltransferase activity"/>
    <property type="evidence" value="ECO:0007669"/>
    <property type="project" value="UniProtKB-KW"/>
</dbReference>
<feature type="compositionally biased region" description="Low complexity" evidence="3">
    <location>
        <begin position="256"/>
        <end position="276"/>
    </location>
</feature>
<feature type="region of interest" description="Disordered" evidence="3">
    <location>
        <begin position="253"/>
        <end position="276"/>
    </location>
</feature>
<gene>
    <name evidence="5" type="ORF">O159_06070</name>
</gene>
<evidence type="ECO:0000256" key="2">
    <source>
        <dbReference type="ARBA" id="ARBA00022679"/>
    </source>
</evidence>
<keyword evidence="1" id="KW-0328">Glycosyltransferase</keyword>
<evidence type="ECO:0000259" key="4">
    <source>
        <dbReference type="Pfam" id="PF13439"/>
    </source>
</evidence>
<feature type="domain" description="Glycosyltransferase subfamily 4-like N-terminal" evidence="4">
    <location>
        <begin position="18"/>
        <end position="158"/>
    </location>
</feature>
<dbReference type="RefSeq" id="WP_021754233.1">
    <property type="nucleotide sequence ID" value="NC_022438.1"/>
</dbReference>
<keyword evidence="2" id="KW-0808">Transferase</keyword>
<dbReference type="AlphaFoldDB" id="U3P5Q7"/>
<dbReference type="SUPFAM" id="SSF53756">
    <property type="entry name" value="UDP-Glycosyltransferase/glycogen phosphorylase"/>
    <property type="match status" value="1"/>
</dbReference>
<dbReference type="eggNOG" id="COG0438">
    <property type="taxonomic scope" value="Bacteria"/>
</dbReference>
<dbReference type="OrthoDB" id="8878585at2"/>